<evidence type="ECO:0000256" key="4">
    <source>
        <dbReference type="ARBA" id="ARBA00022927"/>
    </source>
</evidence>
<keyword evidence="3" id="KW-0813">Transport</keyword>
<dbReference type="NCBIfam" id="TIGR00040">
    <property type="entry name" value="yfcE"/>
    <property type="match status" value="1"/>
</dbReference>
<dbReference type="InterPro" id="IPR000979">
    <property type="entry name" value="Phosphodiesterase_MJ0936/Vps29"/>
</dbReference>
<evidence type="ECO:0000256" key="5">
    <source>
        <dbReference type="RuleBase" id="RU362040"/>
    </source>
</evidence>
<comment type="similarity">
    <text evidence="1 5">Belongs to the VPS29 family.</text>
</comment>
<dbReference type="InterPro" id="IPR024654">
    <property type="entry name" value="Calcineurin-like_PHP_lpxH"/>
</dbReference>
<name>A0AAD3E4L4_9CHLO</name>
<dbReference type="InterPro" id="IPR029052">
    <property type="entry name" value="Metallo-depent_PP-like"/>
</dbReference>
<keyword evidence="4" id="KW-0653">Protein transport</keyword>
<evidence type="ECO:0000313" key="7">
    <source>
        <dbReference type="EMBL" id="GFR52358.1"/>
    </source>
</evidence>
<dbReference type="AlphaFoldDB" id="A0AAD3E4L4"/>
<dbReference type="FunFam" id="3.60.21.10:FF:000015">
    <property type="entry name" value="Vacuolar protein sorting-associated protein 29"/>
    <property type="match status" value="1"/>
</dbReference>
<evidence type="ECO:0000256" key="3">
    <source>
        <dbReference type="ARBA" id="ARBA00022448"/>
    </source>
</evidence>
<sequence>MVLVLCIGDLHIPHRAADLPAKFKELLKPGKIHTTICVGNVCSKVFLDYLRTISGELHVVAGDFDEFPAPEQLVVDIAGFKVGVCHGHQIIPWSDPDAVSLLQRQMGADILVTGNTHRFEARKAGPCLALNPGSATGAYHVACPPSSPPPTPSFVLMDLDGSKVTVYVYQLVEGEVRVEKIDYAKGATQPV</sequence>
<dbReference type="GO" id="GO:0042147">
    <property type="term" value="P:retrograde transport, endosome to Golgi"/>
    <property type="evidence" value="ECO:0007669"/>
    <property type="project" value="InterPro"/>
</dbReference>
<dbReference type="PANTHER" id="PTHR11124">
    <property type="entry name" value="VACUOLAR SORTING PROTEIN VPS29"/>
    <property type="match status" value="1"/>
</dbReference>
<feature type="domain" description="Calcineurin-like phosphoesterase" evidence="6">
    <location>
        <begin position="4"/>
        <end position="159"/>
    </location>
</feature>
<dbReference type="EMBL" id="BMAR01000062">
    <property type="protein sequence ID" value="GFR52358.1"/>
    <property type="molecule type" value="Genomic_DNA"/>
</dbReference>
<reference evidence="7 8" key="1">
    <citation type="journal article" date="2021" name="Sci. Rep.">
        <title>Genome sequencing of the multicellular alga Astrephomene provides insights into convergent evolution of germ-soma differentiation.</title>
        <authorList>
            <person name="Yamashita S."/>
            <person name="Yamamoto K."/>
            <person name="Matsuzaki R."/>
            <person name="Suzuki S."/>
            <person name="Yamaguchi H."/>
            <person name="Hirooka S."/>
            <person name="Minakuchi Y."/>
            <person name="Miyagishima S."/>
            <person name="Kawachi M."/>
            <person name="Toyoda A."/>
            <person name="Nozaki H."/>
        </authorList>
    </citation>
    <scope>NUCLEOTIDE SEQUENCE [LARGE SCALE GENOMIC DNA]</scope>
    <source>
        <strain evidence="7 8">NIES-4017</strain>
    </source>
</reference>
<proteinExistence type="inferred from homology"/>
<dbReference type="SUPFAM" id="SSF56300">
    <property type="entry name" value="Metallo-dependent phosphatases"/>
    <property type="match status" value="1"/>
</dbReference>
<evidence type="ECO:0000256" key="2">
    <source>
        <dbReference type="ARBA" id="ARBA00017767"/>
    </source>
</evidence>
<dbReference type="Pfam" id="PF12850">
    <property type="entry name" value="Metallophos_2"/>
    <property type="match status" value="1"/>
</dbReference>
<accession>A0AAD3E4L4</accession>
<protein>
    <recommendedName>
        <fullName evidence="2 5">Vacuolar protein sorting-associated protein 29</fullName>
    </recommendedName>
</protein>
<gene>
    <name evidence="7" type="ORF">Agub_g14915</name>
</gene>
<dbReference type="InterPro" id="IPR028661">
    <property type="entry name" value="Vps29"/>
</dbReference>
<dbReference type="CDD" id="cd07394">
    <property type="entry name" value="MPP_Vps29"/>
    <property type="match status" value="1"/>
</dbReference>
<comment type="caution">
    <text evidence="7">The sequence shown here is derived from an EMBL/GenBank/DDBJ whole genome shotgun (WGS) entry which is preliminary data.</text>
</comment>
<dbReference type="GO" id="GO:0031410">
    <property type="term" value="C:cytoplasmic vesicle"/>
    <property type="evidence" value="ECO:0007669"/>
    <property type="project" value="UniProtKB-ARBA"/>
</dbReference>
<evidence type="ECO:0000259" key="6">
    <source>
        <dbReference type="Pfam" id="PF12850"/>
    </source>
</evidence>
<organism evidence="7 8">
    <name type="scientific">Astrephomene gubernaculifera</name>
    <dbReference type="NCBI Taxonomy" id="47775"/>
    <lineage>
        <taxon>Eukaryota</taxon>
        <taxon>Viridiplantae</taxon>
        <taxon>Chlorophyta</taxon>
        <taxon>core chlorophytes</taxon>
        <taxon>Chlorophyceae</taxon>
        <taxon>CS clade</taxon>
        <taxon>Chlamydomonadales</taxon>
        <taxon>Astrephomenaceae</taxon>
        <taxon>Astrephomene</taxon>
    </lineage>
</organism>
<evidence type="ECO:0000313" key="8">
    <source>
        <dbReference type="Proteomes" id="UP001054857"/>
    </source>
</evidence>
<dbReference type="GO" id="GO:0015031">
    <property type="term" value="P:protein transport"/>
    <property type="evidence" value="ECO:0007669"/>
    <property type="project" value="UniProtKB-KW"/>
</dbReference>
<evidence type="ECO:0000256" key="1">
    <source>
        <dbReference type="ARBA" id="ARBA00005945"/>
    </source>
</evidence>
<keyword evidence="8" id="KW-1185">Reference proteome</keyword>
<dbReference type="GO" id="GO:0005829">
    <property type="term" value="C:cytosol"/>
    <property type="evidence" value="ECO:0007669"/>
    <property type="project" value="GOC"/>
</dbReference>
<dbReference type="GO" id="GO:0030904">
    <property type="term" value="C:retromer complex"/>
    <property type="evidence" value="ECO:0007669"/>
    <property type="project" value="InterPro"/>
</dbReference>
<dbReference type="Gene3D" id="3.60.21.10">
    <property type="match status" value="1"/>
</dbReference>
<dbReference type="Proteomes" id="UP001054857">
    <property type="component" value="Unassembled WGS sequence"/>
</dbReference>